<feature type="signal peptide" evidence="1">
    <location>
        <begin position="1"/>
        <end position="19"/>
    </location>
</feature>
<evidence type="ECO:0000256" key="1">
    <source>
        <dbReference type="SAM" id="SignalP"/>
    </source>
</evidence>
<protein>
    <submittedName>
        <fullName evidence="3">Tail fiber domain-containing protein</fullName>
    </submittedName>
</protein>
<dbReference type="InterPro" id="IPR036388">
    <property type="entry name" value="WH-like_DNA-bd_sf"/>
</dbReference>
<feature type="domain" description="Peptidase S74" evidence="2">
    <location>
        <begin position="52"/>
        <end position="141"/>
    </location>
</feature>
<dbReference type="Gene3D" id="1.10.10.10">
    <property type="entry name" value="Winged helix-like DNA-binding domain superfamily/Winged helix DNA-binding domain"/>
    <property type="match status" value="1"/>
</dbReference>
<reference evidence="3 4" key="1">
    <citation type="submission" date="2022-11" db="EMBL/GenBank/DDBJ databases">
        <title>Spartinivicinus poritis sp. nov., isolated from scleractinian coral Porites lutea.</title>
        <authorList>
            <person name="Zhang G."/>
            <person name="Cai L."/>
            <person name="Wei Q."/>
        </authorList>
    </citation>
    <scope>NUCLEOTIDE SEQUENCE [LARGE SCALE GENOMIC DNA]</scope>
    <source>
        <strain evidence="3 4">A2-2</strain>
    </source>
</reference>
<organism evidence="3 4">
    <name type="scientific">Spartinivicinus poritis</name>
    <dbReference type="NCBI Taxonomy" id="2994640"/>
    <lineage>
        <taxon>Bacteria</taxon>
        <taxon>Pseudomonadati</taxon>
        <taxon>Pseudomonadota</taxon>
        <taxon>Gammaproteobacteria</taxon>
        <taxon>Oceanospirillales</taxon>
        <taxon>Zooshikellaceae</taxon>
        <taxon>Spartinivicinus</taxon>
    </lineage>
</organism>
<dbReference type="RefSeq" id="WP_274690156.1">
    <property type="nucleotide sequence ID" value="NZ_JAPMOU010000024.1"/>
</dbReference>
<dbReference type="InterPro" id="IPR030392">
    <property type="entry name" value="S74_ICA"/>
</dbReference>
<sequence>MKKIIATLCLTSLTLTSHAADYPDECNQLSTWKEQLECAMDYIDSLPRPRFSDQHLKQNIIPIDNALDKAVQLNGVSFEWRSDNQKDIGVIAQDVEQVFPELVSTSPKTGFKQVNYAGLVSILIEAMKELKRDNETLREELGL</sequence>
<dbReference type="Proteomes" id="UP001528823">
    <property type="component" value="Unassembled WGS sequence"/>
</dbReference>
<feature type="chain" id="PRO_5046351050" evidence="1">
    <location>
        <begin position="20"/>
        <end position="143"/>
    </location>
</feature>
<accession>A0ABT5UEC0</accession>
<dbReference type="Pfam" id="PF13884">
    <property type="entry name" value="Peptidase_S74"/>
    <property type="match status" value="1"/>
</dbReference>
<keyword evidence="1" id="KW-0732">Signal</keyword>
<dbReference type="EMBL" id="JAPMOU010000024">
    <property type="protein sequence ID" value="MDE1463828.1"/>
    <property type="molecule type" value="Genomic_DNA"/>
</dbReference>
<keyword evidence="4" id="KW-1185">Reference proteome</keyword>
<comment type="caution">
    <text evidence="3">The sequence shown here is derived from an EMBL/GenBank/DDBJ whole genome shotgun (WGS) entry which is preliminary data.</text>
</comment>
<proteinExistence type="predicted"/>
<gene>
    <name evidence="3" type="ORF">ORQ98_17895</name>
</gene>
<evidence type="ECO:0000313" key="4">
    <source>
        <dbReference type="Proteomes" id="UP001528823"/>
    </source>
</evidence>
<evidence type="ECO:0000313" key="3">
    <source>
        <dbReference type="EMBL" id="MDE1463828.1"/>
    </source>
</evidence>
<dbReference type="PROSITE" id="PS51688">
    <property type="entry name" value="ICA"/>
    <property type="match status" value="1"/>
</dbReference>
<name>A0ABT5UEC0_9GAMM</name>
<evidence type="ECO:0000259" key="2">
    <source>
        <dbReference type="PROSITE" id="PS51688"/>
    </source>
</evidence>